<dbReference type="PIRSF" id="PIRSF006603">
    <property type="entry name" value="DinF"/>
    <property type="match status" value="1"/>
</dbReference>
<dbReference type="GO" id="GO:0042910">
    <property type="term" value="F:xenobiotic transmembrane transporter activity"/>
    <property type="evidence" value="ECO:0007669"/>
    <property type="project" value="InterPro"/>
</dbReference>
<accession>A0A3N2C5E8</accession>
<keyword evidence="6 11" id="KW-0812">Transmembrane</keyword>
<dbReference type="PANTHER" id="PTHR43823">
    <property type="entry name" value="SPORULATION PROTEIN YKVU"/>
    <property type="match status" value="1"/>
</dbReference>
<feature type="transmembrane region" description="Helical" evidence="11">
    <location>
        <begin position="190"/>
        <end position="211"/>
    </location>
</feature>
<dbReference type="CDD" id="cd13143">
    <property type="entry name" value="MATE_MepA_like"/>
    <property type="match status" value="1"/>
</dbReference>
<feature type="transmembrane region" description="Helical" evidence="11">
    <location>
        <begin position="152"/>
        <end position="178"/>
    </location>
</feature>
<evidence type="ECO:0000256" key="7">
    <source>
        <dbReference type="ARBA" id="ARBA00022989"/>
    </source>
</evidence>
<dbReference type="AlphaFoldDB" id="A0A3N2C5E8"/>
<proteinExistence type="inferred from homology"/>
<name>A0A3N2C5E8_9MICO</name>
<dbReference type="Proteomes" id="UP000266915">
    <property type="component" value="Unassembled WGS sequence"/>
</dbReference>
<dbReference type="RefSeq" id="WP_085512576.1">
    <property type="nucleotide sequence ID" value="NZ_FXAP01000004.1"/>
</dbReference>
<comment type="caution">
    <text evidence="12">The sequence shown here is derived from an EMBL/GenBank/DDBJ whole genome shotgun (WGS) entry which is preliminary data.</text>
</comment>
<dbReference type="InterPro" id="IPR045070">
    <property type="entry name" value="MATE_MepA-like"/>
</dbReference>
<evidence type="ECO:0000313" key="13">
    <source>
        <dbReference type="Proteomes" id="UP000266915"/>
    </source>
</evidence>
<feature type="compositionally biased region" description="Low complexity" evidence="10">
    <location>
        <begin position="9"/>
        <end position="40"/>
    </location>
</feature>
<feature type="transmembrane region" description="Helical" evidence="11">
    <location>
        <begin position="223"/>
        <end position="244"/>
    </location>
</feature>
<keyword evidence="5" id="KW-1003">Cell membrane</keyword>
<keyword evidence="8 11" id="KW-0472">Membrane</keyword>
<comment type="similarity">
    <text evidence="2">Belongs to the multi antimicrobial extrusion (MATE) (TC 2.A.66.1) family. MepA subfamily.</text>
</comment>
<dbReference type="GO" id="GO:0005886">
    <property type="term" value="C:plasma membrane"/>
    <property type="evidence" value="ECO:0007669"/>
    <property type="project" value="UniProtKB-SubCell"/>
</dbReference>
<feature type="transmembrane region" description="Helical" evidence="11">
    <location>
        <begin position="101"/>
        <end position="131"/>
    </location>
</feature>
<feature type="region of interest" description="Disordered" evidence="10">
    <location>
        <begin position="1"/>
        <end position="40"/>
    </location>
</feature>
<dbReference type="InterPro" id="IPR002528">
    <property type="entry name" value="MATE_fam"/>
</dbReference>
<protein>
    <recommendedName>
        <fullName evidence="3">Multidrug export protein MepA</fullName>
    </recommendedName>
</protein>
<feature type="transmembrane region" description="Helical" evidence="11">
    <location>
        <begin position="292"/>
        <end position="324"/>
    </location>
</feature>
<dbReference type="PANTHER" id="PTHR43823:SF3">
    <property type="entry name" value="MULTIDRUG EXPORT PROTEIN MEPA"/>
    <property type="match status" value="1"/>
</dbReference>
<evidence type="ECO:0000256" key="5">
    <source>
        <dbReference type="ARBA" id="ARBA00022475"/>
    </source>
</evidence>
<sequence>MHPDDHTDPTTGTPIDRSTAPSTDAASTTTSVPAAAPDTATASAPVTGAANAVGGNRWYLSTAPIIRALIHLCVPMAAALVVSAVYNLINAGVVGSLHDTTLLAAITLGAPILGLIMAIGDLFGVGGGALISRLLGASEHDPAQAGDIKRAASFSVWGAFLTGAVLGGIGLVFLGPLVSLLGADAVTAPATSAFIGVMLAFIPVMATAFCLEQLVRAEGAARQVMIALIASAVANLVLDLVFILGFGWGVAGAALAMGVANLGVLVYFVAWLQRNSEHVSLAPRWFTLSPTILKPVLGVGVSTLLQSGFLIVTALVLNTLAAAYGDAPLAAMGVAVRIAQVPEFLVMGVTFGVLPLLAYAFGKGDGARLRSALRASALAVGGISVLFAGVVFVLREPIVSAFIADPAVLGLGVTILVAQLTAMIANGFTGLITSLFQATGRALPAAVMAVTQGVLFVPIVLLGNLWFGLGGIVWSLTVTEVIVFLVGVLLWLGSRRAIDRGLAAGSPERAEAQLADA</sequence>
<evidence type="ECO:0000256" key="11">
    <source>
        <dbReference type="SAM" id="Phobius"/>
    </source>
</evidence>
<feature type="transmembrane region" description="Helical" evidence="11">
    <location>
        <begin position="472"/>
        <end position="492"/>
    </location>
</feature>
<dbReference type="Pfam" id="PF01554">
    <property type="entry name" value="MatE"/>
    <property type="match status" value="2"/>
</dbReference>
<keyword evidence="9" id="KW-0046">Antibiotic resistance</keyword>
<evidence type="ECO:0000256" key="10">
    <source>
        <dbReference type="SAM" id="MobiDB-lite"/>
    </source>
</evidence>
<feature type="transmembrane region" description="Helical" evidence="11">
    <location>
        <begin position="68"/>
        <end position="89"/>
    </location>
</feature>
<gene>
    <name evidence="12" type="ORF">EDD42_2831</name>
</gene>
<feature type="transmembrane region" description="Helical" evidence="11">
    <location>
        <begin position="344"/>
        <end position="361"/>
    </location>
</feature>
<comment type="subcellular location">
    <subcellularLocation>
        <location evidence="1">Cell membrane</location>
        <topology evidence="1">Multi-pass membrane protein</topology>
    </subcellularLocation>
</comment>
<dbReference type="GO" id="GO:0015297">
    <property type="term" value="F:antiporter activity"/>
    <property type="evidence" value="ECO:0007669"/>
    <property type="project" value="InterPro"/>
</dbReference>
<evidence type="ECO:0000256" key="2">
    <source>
        <dbReference type="ARBA" id="ARBA00008417"/>
    </source>
</evidence>
<keyword evidence="7 11" id="KW-1133">Transmembrane helix</keyword>
<evidence type="ECO:0000256" key="9">
    <source>
        <dbReference type="ARBA" id="ARBA00023251"/>
    </source>
</evidence>
<keyword evidence="13" id="KW-1185">Reference proteome</keyword>
<evidence type="ECO:0000256" key="1">
    <source>
        <dbReference type="ARBA" id="ARBA00004651"/>
    </source>
</evidence>
<evidence type="ECO:0000256" key="4">
    <source>
        <dbReference type="ARBA" id="ARBA00022448"/>
    </source>
</evidence>
<evidence type="ECO:0000256" key="8">
    <source>
        <dbReference type="ARBA" id="ARBA00023136"/>
    </source>
</evidence>
<feature type="transmembrane region" description="Helical" evidence="11">
    <location>
        <begin position="250"/>
        <end position="272"/>
    </location>
</feature>
<dbReference type="InterPro" id="IPR051327">
    <property type="entry name" value="MATE_MepA_subfamily"/>
</dbReference>
<reference evidence="12 13" key="1">
    <citation type="submission" date="2018-11" db="EMBL/GenBank/DDBJ databases">
        <title>Sequencing the genomes of 1000 actinobacteria strains.</title>
        <authorList>
            <person name="Klenk H.-P."/>
        </authorList>
    </citation>
    <scope>NUCLEOTIDE SEQUENCE [LARGE SCALE GENOMIC DNA]</scope>
    <source>
        <strain evidence="12 13">DSM 14012</strain>
    </source>
</reference>
<dbReference type="InterPro" id="IPR048279">
    <property type="entry name" value="MdtK-like"/>
</dbReference>
<keyword evidence="4" id="KW-0813">Transport</keyword>
<feature type="transmembrane region" description="Helical" evidence="11">
    <location>
        <begin position="407"/>
        <end position="433"/>
    </location>
</feature>
<feature type="transmembrane region" description="Helical" evidence="11">
    <location>
        <begin position="373"/>
        <end position="395"/>
    </location>
</feature>
<organism evidence="12 13">
    <name type="scientific">Plantibacter flavus</name>
    <dbReference type="NCBI Taxonomy" id="150123"/>
    <lineage>
        <taxon>Bacteria</taxon>
        <taxon>Bacillati</taxon>
        <taxon>Actinomycetota</taxon>
        <taxon>Actinomycetes</taxon>
        <taxon>Micrococcales</taxon>
        <taxon>Microbacteriaceae</taxon>
        <taxon>Plantibacter</taxon>
    </lineage>
</organism>
<dbReference type="EMBL" id="RKHL01000001">
    <property type="protein sequence ID" value="ROR82735.1"/>
    <property type="molecule type" value="Genomic_DNA"/>
</dbReference>
<evidence type="ECO:0000256" key="6">
    <source>
        <dbReference type="ARBA" id="ARBA00022692"/>
    </source>
</evidence>
<feature type="transmembrane region" description="Helical" evidence="11">
    <location>
        <begin position="445"/>
        <end position="466"/>
    </location>
</feature>
<dbReference type="NCBIfam" id="TIGR00797">
    <property type="entry name" value="matE"/>
    <property type="match status" value="1"/>
</dbReference>
<evidence type="ECO:0000256" key="3">
    <source>
        <dbReference type="ARBA" id="ARBA00022106"/>
    </source>
</evidence>
<evidence type="ECO:0000313" key="12">
    <source>
        <dbReference type="EMBL" id="ROR82735.1"/>
    </source>
</evidence>
<dbReference type="GO" id="GO:0046677">
    <property type="term" value="P:response to antibiotic"/>
    <property type="evidence" value="ECO:0007669"/>
    <property type="project" value="UniProtKB-KW"/>
</dbReference>